<feature type="compositionally biased region" description="Polar residues" evidence="2">
    <location>
        <begin position="586"/>
        <end position="597"/>
    </location>
</feature>
<feature type="compositionally biased region" description="Low complexity" evidence="2">
    <location>
        <begin position="684"/>
        <end position="699"/>
    </location>
</feature>
<dbReference type="SUPFAM" id="SSF116907">
    <property type="entry name" value="Hook domain"/>
    <property type="match status" value="1"/>
</dbReference>
<feature type="coiled-coil region" evidence="1">
    <location>
        <begin position="277"/>
        <end position="304"/>
    </location>
</feature>
<sequence>MLLEYSCIALVSARLPDPSNRRTLPPCCLWLRSPTMATLSATTSEHAPLEGLDLSISSAITAWLHALGLIPSADAPLEECVQDCVPLCKLMCRFAPNHFSRRDFFNTSGPVSPTTKRQGRYNSRRLTRALAEWYGLTVRSSSPGRDSSAGTKSSAPPVHLAPALAAQITMFTETDVGLDSPMDLLAVSEVALCAAVHCAENEAFIKAVIGLPMPQQDLLQLSIKRTFQDPETRDEKVLRSVSVNDENRTDSATQYAQQIAKGDARLTASVGIPLADYKALAAERDVLRKKLANSEKERSRMVEDVTDLKGRLDEAGDKVLELGQLSRQKDSQLEAKTVALVNAQNELRQVHVAAEEVDVLKSKAATVEQLQASLQRATKRLEENANLRHTTRELETQLSAFRENEERINKHNDYIELQLRTANERVQQFAVLSDNLTNSVEDKERDIAQLKRQKSELSDRLEIANKQLASMFVSSTNDLDDSSPETTPKSAATSNMSDSVKTVLMECSRATPVFDENVVCDHLFDEIGVRLTWSDIVESVKGIMDAMKEMNDREVGAVEDDDESHLFSSSGVDASDASLGSHRSEVATNNGSNSTDVDSGISVLPAFSELDSKLLAANSYAGDEFDFAANQMNVQEIALAVKQEGGMRAIPRPSEKTDTSEDTMDSSGYSTENTSGYENARNESGMSSSQQPSGPGAQGDNSSRLSSLDPSKVNAALQCSMYRSLPSNGRATSLTISVLGGLRRKQSRSENTRTLVREARLELDRLQKAIEMMRAERQASSSISTLVTELDRARKELMAAREELTKKEADNKRLRDESSAILREMDTMVRTQTEKEKRDTTLVQEKERLVLHLQQTLKAKTEEVKQLKVDIQSAKTEIHSLQQAESSFSEKLQASAVIARAQEMEVARLNAKLEANEALTKQLNAITSNTEGLSTKLYKQRESHIESLARREKELAQEARDEALRHTSTVDVSEEEQSFWRLLEKAFASESDDF</sequence>
<feature type="compositionally biased region" description="Polar residues" evidence="2">
    <location>
        <begin position="700"/>
        <end position="709"/>
    </location>
</feature>
<dbReference type="EMBL" id="HG001523">
    <property type="protein sequence ID" value="CDF77447.1"/>
    <property type="molecule type" value="Genomic_DNA"/>
</dbReference>
<evidence type="ECO:0000313" key="3">
    <source>
        <dbReference type="EMBL" id="CDF77447.1"/>
    </source>
</evidence>
<dbReference type="AlphaFoldDB" id="S0F367"/>
<dbReference type="GO" id="GO:0005856">
    <property type="term" value="C:cytoskeleton"/>
    <property type="evidence" value="ECO:0007669"/>
    <property type="project" value="TreeGrafter"/>
</dbReference>
<reference evidence="4" key="1">
    <citation type="journal article" date="2013" name="Proc. Natl. Acad. Sci. U.S.A.">
        <title>Genome structure and metabolic features in the red seaweed Chondrus crispus shed light on evolution of the Archaeplastida.</title>
        <authorList>
            <person name="Collen J."/>
            <person name="Porcel B."/>
            <person name="Carre W."/>
            <person name="Ball S.G."/>
            <person name="Chaparro C."/>
            <person name="Tonon T."/>
            <person name="Barbeyron T."/>
            <person name="Michel G."/>
            <person name="Noel B."/>
            <person name="Valentin K."/>
            <person name="Elias M."/>
            <person name="Artiguenave F."/>
            <person name="Arun A."/>
            <person name="Aury J.M."/>
            <person name="Barbosa-Neto J.F."/>
            <person name="Bothwell J.H."/>
            <person name="Bouget F.Y."/>
            <person name="Brillet L."/>
            <person name="Cabello-Hurtado F."/>
            <person name="Capella-Gutierrez S."/>
            <person name="Charrier B."/>
            <person name="Cladiere L."/>
            <person name="Cock J.M."/>
            <person name="Coelho S.M."/>
            <person name="Colleoni C."/>
            <person name="Czjzek M."/>
            <person name="Da Silva C."/>
            <person name="Delage L."/>
            <person name="Denoeud F."/>
            <person name="Deschamps P."/>
            <person name="Dittami S.M."/>
            <person name="Gabaldon T."/>
            <person name="Gachon C.M."/>
            <person name="Groisillier A."/>
            <person name="Herve C."/>
            <person name="Jabbari K."/>
            <person name="Katinka M."/>
            <person name="Kloareg B."/>
            <person name="Kowalczyk N."/>
            <person name="Labadie K."/>
            <person name="Leblanc C."/>
            <person name="Lopez P.J."/>
            <person name="McLachlan D.H."/>
            <person name="Meslet-Cladiere L."/>
            <person name="Moustafa A."/>
            <person name="Nehr Z."/>
            <person name="Nyvall Collen P."/>
            <person name="Panaud O."/>
            <person name="Partensky F."/>
            <person name="Poulain J."/>
            <person name="Rensing S.A."/>
            <person name="Rousvoal S."/>
            <person name="Samson G."/>
            <person name="Symeonidi A."/>
            <person name="Weissenbach J."/>
            <person name="Zambounis A."/>
            <person name="Wincker P."/>
            <person name="Boyen C."/>
        </authorList>
    </citation>
    <scope>NUCLEOTIDE SEQUENCE [LARGE SCALE GENOMIC DNA]</scope>
    <source>
        <strain evidence="4">cv. Stackhouse</strain>
    </source>
</reference>
<dbReference type="PANTHER" id="PTHR47357:SF1">
    <property type="entry name" value="SPINDLE POLE BODY COMPONENT 110"/>
    <property type="match status" value="1"/>
</dbReference>
<dbReference type="Proteomes" id="UP000012073">
    <property type="component" value="Unassembled WGS sequence"/>
</dbReference>
<dbReference type="PANTHER" id="PTHR47357">
    <property type="entry name" value="COP1-INTERACTIVE PROTEIN 1"/>
    <property type="match status" value="1"/>
</dbReference>
<feature type="region of interest" description="Disordered" evidence="2">
    <location>
        <begin position="475"/>
        <end position="497"/>
    </location>
</feature>
<keyword evidence="4" id="KW-1185">Reference proteome</keyword>
<gene>
    <name evidence="3" type="ORF">CHC_T00007948001</name>
</gene>
<dbReference type="OrthoDB" id="49395at2759"/>
<proteinExistence type="predicted"/>
<feature type="coiled-coil region" evidence="1">
    <location>
        <begin position="433"/>
        <end position="467"/>
    </location>
</feature>
<dbReference type="RefSeq" id="XP_005712321.1">
    <property type="nucleotide sequence ID" value="XM_005712264.1"/>
</dbReference>
<feature type="compositionally biased region" description="Polar residues" evidence="2">
    <location>
        <begin position="484"/>
        <end position="497"/>
    </location>
</feature>
<evidence type="ECO:0000256" key="2">
    <source>
        <dbReference type="SAM" id="MobiDB-lite"/>
    </source>
</evidence>
<dbReference type="GeneID" id="17320023"/>
<keyword evidence="1" id="KW-0175">Coiled coil</keyword>
<dbReference type="OMA" id="QRESHIE"/>
<dbReference type="Gramene" id="CDF77447">
    <property type="protein sequence ID" value="CDF77447"/>
    <property type="gene ID" value="CHC_T00007948001"/>
</dbReference>
<feature type="region of interest" description="Disordered" evidence="2">
    <location>
        <begin position="564"/>
        <end position="598"/>
    </location>
</feature>
<feature type="region of interest" description="Disordered" evidence="2">
    <location>
        <begin position="645"/>
        <end position="710"/>
    </location>
</feature>
<dbReference type="KEGG" id="ccp:CHC_T00007948001"/>
<protein>
    <submittedName>
        <fullName evidence="3">Uncharacterized protein</fullName>
    </submittedName>
</protein>
<evidence type="ECO:0000256" key="1">
    <source>
        <dbReference type="SAM" id="Coils"/>
    </source>
</evidence>
<name>S0F367_CHOCR</name>
<feature type="compositionally biased region" description="Polar residues" evidence="2">
    <location>
        <begin position="665"/>
        <end position="677"/>
    </location>
</feature>
<organism evidence="3 4">
    <name type="scientific">Chondrus crispus</name>
    <name type="common">Carrageen Irish moss</name>
    <name type="synonym">Polymorpha crispa</name>
    <dbReference type="NCBI Taxonomy" id="2769"/>
    <lineage>
        <taxon>Eukaryota</taxon>
        <taxon>Rhodophyta</taxon>
        <taxon>Florideophyceae</taxon>
        <taxon>Rhodymeniophycidae</taxon>
        <taxon>Gigartinales</taxon>
        <taxon>Gigartinaceae</taxon>
        <taxon>Chondrus</taxon>
    </lineage>
</organism>
<feature type="coiled-coil region" evidence="1">
    <location>
        <begin position="749"/>
        <end position="919"/>
    </location>
</feature>
<evidence type="ECO:0000313" key="4">
    <source>
        <dbReference type="Proteomes" id="UP000012073"/>
    </source>
</evidence>
<accession>S0F367</accession>
<dbReference type="GO" id="GO:0005200">
    <property type="term" value="F:structural constituent of cytoskeleton"/>
    <property type="evidence" value="ECO:0007669"/>
    <property type="project" value="TreeGrafter"/>
</dbReference>
<feature type="coiled-coil region" evidence="1">
    <location>
        <begin position="360"/>
        <end position="404"/>
    </location>
</feature>